<gene>
    <name evidence="2" type="ORF">RSOLAG22IIIB_09763</name>
</gene>
<sequence>MSTRVITVGIGGASSAGKSTLAKQLSGVLPNCTVIHQDDYWSSPDECVIHPVYNEPFLEHPSTAIKWPLFRERVQRLKTITTDTEVSRWEESDSDGSQNDTIPDQMDGLSQEFGKLPDDMVAAWTQRFRELDKEWRSRGIQLKWCIVEGWHLYYDPEVVKELDLRLLIRCPSSVLRKRREKRAYKQEDGTLRVDPPYYWEYFTYPAYLLSHSHLFQGELDVGPLSAAAESAGVILLEGEGTKQNLSCSELFERAATSVLLMGRSRMESK</sequence>
<evidence type="ECO:0000256" key="1">
    <source>
        <dbReference type="SAM" id="MobiDB-lite"/>
    </source>
</evidence>
<evidence type="ECO:0000313" key="2">
    <source>
        <dbReference type="EMBL" id="CUA71727.1"/>
    </source>
</evidence>
<dbReference type="Proteomes" id="UP000044841">
    <property type="component" value="Unassembled WGS sequence"/>
</dbReference>
<dbReference type="InterPro" id="IPR027417">
    <property type="entry name" value="P-loop_NTPase"/>
</dbReference>
<name>A0A0K6G0E6_9AGAM</name>
<protein>
    <recommendedName>
        <fullName evidence="4">Nicotinamide riboside kinase</fullName>
    </recommendedName>
</protein>
<dbReference type="PANTHER" id="PTHR10285">
    <property type="entry name" value="URIDINE KINASE"/>
    <property type="match status" value="1"/>
</dbReference>
<dbReference type="AlphaFoldDB" id="A0A0K6G0E6"/>
<organism evidence="2 3">
    <name type="scientific">Rhizoctonia solani</name>
    <dbReference type="NCBI Taxonomy" id="456999"/>
    <lineage>
        <taxon>Eukaryota</taxon>
        <taxon>Fungi</taxon>
        <taxon>Dikarya</taxon>
        <taxon>Basidiomycota</taxon>
        <taxon>Agaricomycotina</taxon>
        <taxon>Agaricomycetes</taxon>
        <taxon>Cantharellales</taxon>
        <taxon>Ceratobasidiaceae</taxon>
        <taxon>Rhizoctonia</taxon>
    </lineage>
</organism>
<feature type="region of interest" description="Disordered" evidence="1">
    <location>
        <begin position="85"/>
        <end position="106"/>
    </location>
</feature>
<evidence type="ECO:0008006" key="4">
    <source>
        <dbReference type="Google" id="ProtNLM"/>
    </source>
</evidence>
<proteinExistence type="predicted"/>
<keyword evidence="3" id="KW-1185">Reference proteome</keyword>
<accession>A0A0K6G0E6</accession>
<dbReference type="SUPFAM" id="SSF52540">
    <property type="entry name" value="P-loop containing nucleoside triphosphate hydrolases"/>
    <property type="match status" value="1"/>
</dbReference>
<dbReference type="EMBL" id="CYGV01001257">
    <property type="protein sequence ID" value="CUA71727.1"/>
    <property type="molecule type" value="Genomic_DNA"/>
</dbReference>
<dbReference type="Gene3D" id="3.40.50.300">
    <property type="entry name" value="P-loop containing nucleotide triphosphate hydrolases"/>
    <property type="match status" value="1"/>
</dbReference>
<reference evidence="2 3" key="1">
    <citation type="submission" date="2015-07" db="EMBL/GenBank/DDBJ databases">
        <authorList>
            <person name="Noorani M."/>
        </authorList>
    </citation>
    <scope>NUCLEOTIDE SEQUENCE [LARGE SCALE GENOMIC DNA]</scope>
    <source>
        <strain evidence="2">BBA 69670</strain>
    </source>
</reference>
<evidence type="ECO:0000313" key="3">
    <source>
        <dbReference type="Proteomes" id="UP000044841"/>
    </source>
</evidence>